<evidence type="ECO:0000259" key="2">
    <source>
        <dbReference type="Pfam" id="PF00582"/>
    </source>
</evidence>
<dbReference type="Gene3D" id="3.40.50.620">
    <property type="entry name" value="HUPs"/>
    <property type="match status" value="1"/>
</dbReference>
<evidence type="ECO:0000313" key="4">
    <source>
        <dbReference type="Proteomes" id="UP000638313"/>
    </source>
</evidence>
<organism evidence="3 4">
    <name type="scientific">Streptomyces mashuensis</name>
    <dbReference type="NCBI Taxonomy" id="33904"/>
    <lineage>
        <taxon>Bacteria</taxon>
        <taxon>Bacillati</taxon>
        <taxon>Actinomycetota</taxon>
        <taxon>Actinomycetes</taxon>
        <taxon>Kitasatosporales</taxon>
        <taxon>Streptomycetaceae</taxon>
        <taxon>Streptomyces</taxon>
    </lineage>
</organism>
<accession>A0A919BA14</accession>
<gene>
    <name evidence="3" type="ORF">GCM10010218_60880</name>
</gene>
<comment type="similarity">
    <text evidence="1">Belongs to the universal stress protein A family.</text>
</comment>
<feature type="domain" description="UspA" evidence="2">
    <location>
        <begin position="9"/>
        <end position="54"/>
    </location>
</feature>
<reference evidence="3" key="2">
    <citation type="submission" date="2020-09" db="EMBL/GenBank/DDBJ databases">
        <authorList>
            <person name="Sun Q."/>
            <person name="Ohkuma M."/>
        </authorList>
    </citation>
    <scope>NUCLEOTIDE SEQUENCE</scope>
    <source>
        <strain evidence="3">JCM 4059</strain>
    </source>
</reference>
<dbReference type="InterPro" id="IPR006015">
    <property type="entry name" value="Universal_stress_UspA"/>
</dbReference>
<dbReference type="InterPro" id="IPR014729">
    <property type="entry name" value="Rossmann-like_a/b/a_fold"/>
</dbReference>
<comment type="caution">
    <text evidence="3">The sequence shown here is derived from an EMBL/GenBank/DDBJ whole genome shotgun (WGS) entry which is preliminary data.</text>
</comment>
<reference evidence="3" key="1">
    <citation type="journal article" date="2014" name="Int. J. Syst. Evol. Microbiol.">
        <title>Complete genome sequence of Corynebacterium casei LMG S-19264T (=DSM 44701T), isolated from a smear-ripened cheese.</title>
        <authorList>
            <consortium name="US DOE Joint Genome Institute (JGI-PGF)"/>
            <person name="Walter F."/>
            <person name="Albersmeier A."/>
            <person name="Kalinowski J."/>
            <person name="Ruckert C."/>
        </authorList>
    </citation>
    <scope>NUCLEOTIDE SEQUENCE</scope>
    <source>
        <strain evidence="3">JCM 4059</strain>
    </source>
</reference>
<protein>
    <recommendedName>
        <fullName evidence="2">UspA domain-containing protein</fullName>
    </recommendedName>
</protein>
<dbReference type="Pfam" id="PF00582">
    <property type="entry name" value="Usp"/>
    <property type="match status" value="1"/>
</dbReference>
<proteinExistence type="inferred from homology"/>
<dbReference type="PRINTS" id="PR01438">
    <property type="entry name" value="UNVRSLSTRESS"/>
</dbReference>
<evidence type="ECO:0000313" key="3">
    <source>
        <dbReference type="EMBL" id="GHF71507.1"/>
    </source>
</evidence>
<dbReference type="Proteomes" id="UP000638313">
    <property type="component" value="Unassembled WGS sequence"/>
</dbReference>
<dbReference type="EMBL" id="BNBD01000021">
    <property type="protein sequence ID" value="GHF71507.1"/>
    <property type="molecule type" value="Genomic_DNA"/>
</dbReference>
<keyword evidence="4" id="KW-1185">Reference proteome</keyword>
<dbReference type="SUPFAM" id="SSF52402">
    <property type="entry name" value="Adenine nucleotide alpha hydrolases-like"/>
    <property type="match status" value="1"/>
</dbReference>
<name>A0A919BA14_9ACTN</name>
<dbReference type="AlphaFoldDB" id="A0A919BA14"/>
<dbReference type="InterPro" id="IPR006016">
    <property type="entry name" value="UspA"/>
</dbReference>
<evidence type="ECO:0000256" key="1">
    <source>
        <dbReference type="ARBA" id="ARBA00008791"/>
    </source>
</evidence>
<sequence>MELGSAAEVLLSHSTRACLLVVGRHAAGQHGVRRIGSVAHRALHHAPCPVVVVPHA</sequence>